<dbReference type="InterPro" id="IPR026033">
    <property type="entry name" value="Azg-like_bact_archaea"/>
</dbReference>
<name>A0ABY1JF67_9BACT</name>
<evidence type="ECO:0000256" key="2">
    <source>
        <dbReference type="ARBA" id="ARBA00005697"/>
    </source>
</evidence>
<evidence type="ECO:0000256" key="5">
    <source>
        <dbReference type="ARBA" id="ARBA00022692"/>
    </source>
</evidence>
<feature type="transmembrane region" description="Helical" evidence="9">
    <location>
        <begin position="382"/>
        <end position="405"/>
    </location>
</feature>
<keyword evidence="4 8" id="KW-1003">Cell membrane</keyword>
<evidence type="ECO:0000256" key="7">
    <source>
        <dbReference type="ARBA" id="ARBA00023136"/>
    </source>
</evidence>
<evidence type="ECO:0000256" key="6">
    <source>
        <dbReference type="ARBA" id="ARBA00022989"/>
    </source>
</evidence>
<evidence type="ECO:0000256" key="1">
    <source>
        <dbReference type="ARBA" id="ARBA00004651"/>
    </source>
</evidence>
<comment type="similarity">
    <text evidence="2 8">Belongs to the nucleobase:cation symporter-2 (NCS2) (TC 2.A.40) family. Azg-like subfamily.</text>
</comment>
<feature type="transmembrane region" description="Helical" evidence="9">
    <location>
        <begin position="196"/>
        <end position="213"/>
    </location>
</feature>
<dbReference type="InterPro" id="IPR045018">
    <property type="entry name" value="Azg-like"/>
</dbReference>
<keyword evidence="7 8" id="KW-0472">Membrane</keyword>
<evidence type="ECO:0000256" key="8">
    <source>
        <dbReference type="PIRNR" id="PIRNR005353"/>
    </source>
</evidence>
<proteinExistence type="inferred from homology"/>
<comment type="caution">
    <text evidence="10">The sequence shown here is derived from an EMBL/GenBank/DDBJ whole genome shotgun (WGS) entry which is preliminary data.</text>
</comment>
<keyword evidence="6 8" id="KW-1133">Transmembrane helix</keyword>
<feature type="transmembrane region" description="Helical" evidence="9">
    <location>
        <begin position="98"/>
        <end position="120"/>
    </location>
</feature>
<dbReference type="PANTHER" id="PTHR43337">
    <property type="entry name" value="XANTHINE/URACIL PERMEASE C887.17-RELATED"/>
    <property type="match status" value="1"/>
</dbReference>
<feature type="transmembrane region" description="Helical" evidence="9">
    <location>
        <begin position="174"/>
        <end position="191"/>
    </location>
</feature>
<feature type="transmembrane region" description="Helical" evidence="9">
    <location>
        <begin position="239"/>
        <end position="266"/>
    </location>
</feature>
<dbReference type="PIRSF" id="PIRSF005353">
    <property type="entry name" value="PbuG"/>
    <property type="match status" value="1"/>
</dbReference>
<feature type="transmembrane region" description="Helical" evidence="9">
    <location>
        <begin position="50"/>
        <end position="78"/>
    </location>
</feature>
<evidence type="ECO:0000256" key="3">
    <source>
        <dbReference type="ARBA" id="ARBA00022448"/>
    </source>
</evidence>
<evidence type="ECO:0000313" key="10">
    <source>
        <dbReference type="EMBL" id="SIN76945.1"/>
    </source>
</evidence>
<protein>
    <submittedName>
        <fullName evidence="10">MFS transporter, AGZA family, xanthine/uracil permease</fullName>
    </submittedName>
</protein>
<gene>
    <name evidence="10" type="ORF">SAMN05444368_1813</name>
</gene>
<reference evidence="10 11" key="1">
    <citation type="submission" date="2016-11" db="EMBL/GenBank/DDBJ databases">
        <authorList>
            <person name="Varghese N."/>
            <person name="Submissions S."/>
        </authorList>
    </citation>
    <scope>NUCLEOTIDE SEQUENCE [LARGE SCALE GENOMIC DNA]</scope>
    <source>
        <strain evidence="10 11">DSM 20664</strain>
    </source>
</reference>
<comment type="subcellular location">
    <subcellularLocation>
        <location evidence="1 8">Cell membrane</location>
        <topology evidence="1 8">Multi-pass membrane protein</topology>
    </subcellularLocation>
</comment>
<dbReference type="RefSeq" id="WP_074199971.1">
    <property type="nucleotide sequence ID" value="NZ_FSQZ01000001.1"/>
</dbReference>
<feature type="transmembrane region" description="Helical" evidence="9">
    <location>
        <begin position="320"/>
        <end position="337"/>
    </location>
</feature>
<evidence type="ECO:0000256" key="4">
    <source>
        <dbReference type="ARBA" id="ARBA00022475"/>
    </source>
</evidence>
<sequence>MGEWLDKRFNITASGSSIHTEIIAGITTFMTMAYIIFVNPAILSEAGMDFGAVMTATCLGAAVGTFLMAFLANYPFALAPGMGLNAFFAYTVVLGMQVSWQVALACVFFDGVIFIILTAGKVRQAIVNAVPYTLKVAVGAGIGMFIALIGLIQAGIIADNPATLVSLGNLKSPIPILAMIGLLIMAVLHAYRVKGALLWGILIITIISIPLGITTPPEGFFSMPPSIAPLFLKFDLKGALTFAMFPVIITFVFVDMFDTIGTLIGVSTRAGMLNEKGELPRVGQALFADAVATVVGACVGTSTVTTYVESAAGVEEGGRTGLTALVVGILFLCALFISPIAKIVPSVATAPALVMVGVFMMQSLKNLNFDDLTEITPACITIFAMPFTYSIAEGISWGIISYALIKLLSGRGKEVSKTMYVLAILFLLKEFAL</sequence>
<keyword evidence="3 8" id="KW-0813">Transport</keyword>
<dbReference type="InterPro" id="IPR006043">
    <property type="entry name" value="NCS2"/>
</dbReference>
<dbReference type="Pfam" id="PF00860">
    <property type="entry name" value="Xan_ur_permease"/>
    <property type="match status" value="1"/>
</dbReference>
<feature type="transmembrane region" description="Helical" evidence="9">
    <location>
        <begin position="344"/>
        <end position="362"/>
    </location>
</feature>
<keyword evidence="11" id="KW-1185">Reference proteome</keyword>
<accession>A0ABY1JF67</accession>
<dbReference type="Proteomes" id="UP000185093">
    <property type="component" value="Unassembled WGS sequence"/>
</dbReference>
<organism evidence="10 11">
    <name type="scientific">Acetomicrobium flavidum</name>
    <dbReference type="NCBI Taxonomy" id="49896"/>
    <lineage>
        <taxon>Bacteria</taxon>
        <taxon>Thermotogati</taxon>
        <taxon>Synergistota</taxon>
        <taxon>Synergistia</taxon>
        <taxon>Synergistales</taxon>
        <taxon>Acetomicrobiaceae</taxon>
        <taxon>Acetomicrobium</taxon>
    </lineage>
</organism>
<feature type="transmembrane region" description="Helical" evidence="9">
    <location>
        <begin position="286"/>
        <end position="308"/>
    </location>
</feature>
<dbReference type="PANTHER" id="PTHR43337:SF1">
    <property type="entry name" value="XANTHINE_URACIL PERMEASE C887.17-RELATED"/>
    <property type="match status" value="1"/>
</dbReference>
<evidence type="ECO:0000256" key="9">
    <source>
        <dbReference type="SAM" id="Phobius"/>
    </source>
</evidence>
<dbReference type="EMBL" id="FSQZ01000001">
    <property type="protein sequence ID" value="SIN76945.1"/>
    <property type="molecule type" value="Genomic_DNA"/>
</dbReference>
<feature type="transmembrane region" description="Helical" evidence="9">
    <location>
        <begin position="22"/>
        <end position="43"/>
    </location>
</feature>
<feature type="transmembrane region" description="Helical" evidence="9">
    <location>
        <begin position="132"/>
        <end position="154"/>
    </location>
</feature>
<evidence type="ECO:0000313" key="11">
    <source>
        <dbReference type="Proteomes" id="UP000185093"/>
    </source>
</evidence>
<keyword evidence="5 8" id="KW-0812">Transmembrane</keyword>